<keyword evidence="5" id="KW-0597">Phosphoprotein</keyword>
<dbReference type="InterPro" id="IPR017969">
    <property type="entry name" value="Heavy-metal-associated_CS"/>
</dbReference>
<keyword evidence="3" id="KW-0813">Transport</keyword>
<feature type="domain" description="HMA" evidence="20">
    <location>
        <begin position="156"/>
        <end position="220"/>
    </location>
</feature>
<dbReference type="NCBIfam" id="TIGR00003">
    <property type="entry name" value="copper ion binding protein"/>
    <property type="match status" value="1"/>
</dbReference>
<dbReference type="GO" id="GO:0005524">
    <property type="term" value="F:ATP binding"/>
    <property type="evidence" value="ECO:0007669"/>
    <property type="project" value="UniProtKB-UniRule"/>
</dbReference>
<evidence type="ECO:0000256" key="16">
    <source>
        <dbReference type="ARBA" id="ARBA00039097"/>
    </source>
</evidence>
<feature type="compositionally biased region" description="Basic and acidic residues" evidence="19">
    <location>
        <begin position="84"/>
        <end position="116"/>
    </location>
</feature>
<organism evidence="21 22">
    <name type="scientific">Rhizobium oryzihabitans</name>
    <dbReference type="NCBI Taxonomy" id="2267833"/>
    <lineage>
        <taxon>Bacteria</taxon>
        <taxon>Pseudomonadati</taxon>
        <taxon>Pseudomonadota</taxon>
        <taxon>Alphaproteobacteria</taxon>
        <taxon>Hyphomicrobiales</taxon>
        <taxon>Rhizobiaceae</taxon>
        <taxon>Rhizobium/Agrobacterium group</taxon>
        <taxon>Rhizobium</taxon>
    </lineage>
</organism>
<dbReference type="InterPro" id="IPR006122">
    <property type="entry name" value="HMA_Cu_ion-bd"/>
</dbReference>
<dbReference type="CDD" id="cd07546">
    <property type="entry name" value="P-type_ATPase_Pb_Zn_Cd2-like"/>
    <property type="match status" value="1"/>
</dbReference>
<dbReference type="InterPro" id="IPR023298">
    <property type="entry name" value="ATPase_P-typ_TM_dom_sf"/>
</dbReference>
<dbReference type="Pfam" id="PF00403">
    <property type="entry name" value="HMA"/>
    <property type="match status" value="2"/>
</dbReference>
<dbReference type="RefSeq" id="WP_137088042.1">
    <property type="nucleotide sequence ID" value="NZ_CP048637.1"/>
</dbReference>
<feature type="region of interest" description="Disordered" evidence="19">
    <location>
        <begin position="84"/>
        <end position="160"/>
    </location>
</feature>
<protein>
    <recommendedName>
        <fullName evidence="16">P-type Zn(2+) transporter</fullName>
        <ecNumber evidence="16">7.2.2.12</ecNumber>
    </recommendedName>
</protein>
<evidence type="ECO:0000256" key="14">
    <source>
        <dbReference type="ARBA" id="ARBA00023065"/>
    </source>
</evidence>
<feature type="compositionally biased region" description="Basic and acidic residues" evidence="19">
    <location>
        <begin position="123"/>
        <end position="143"/>
    </location>
</feature>
<dbReference type="Gene3D" id="2.70.150.10">
    <property type="entry name" value="Calcium-transporting ATPase, cytoplasmic transduction domain A"/>
    <property type="match status" value="1"/>
</dbReference>
<evidence type="ECO:0000256" key="1">
    <source>
        <dbReference type="ARBA" id="ARBA00004651"/>
    </source>
</evidence>
<keyword evidence="21" id="KW-0378">Hydrolase</keyword>
<dbReference type="EC" id="7.2.2.12" evidence="16"/>
<dbReference type="EMBL" id="CP048637">
    <property type="protein sequence ID" value="QIB41342.1"/>
    <property type="molecule type" value="Genomic_DNA"/>
</dbReference>
<keyword evidence="14" id="KW-0406">Ion transport</keyword>
<dbReference type="PANTHER" id="PTHR48085">
    <property type="entry name" value="CADMIUM/ZINC-TRANSPORTING ATPASE HMA2-RELATED"/>
    <property type="match status" value="1"/>
</dbReference>
<feature type="transmembrane region" description="Helical" evidence="18">
    <location>
        <begin position="531"/>
        <end position="554"/>
    </location>
</feature>
<dbReference type="InterPro" id="IPR059000">
    <property type="entry name" value="ATPase_P-type_domA"/>
</dbReference>
<dbReference type="InterPro" id="IPR018303">
    <property type="entry name" value="ATPase_P-typ_P_site"/>
</dbReference>
<keyword evidence="7 18" id="KW-0479">Metal-binding</keyword>
<dbReference type="NCBIfam" id="TIGR01525">
    <property type="entry name" value="ATPase-IB_hvy"/>
    <property type="match status" value="1"/>
</dbReference>
<dbReference type="Proteomes" id="UP000464865">
    <property type="component" value="Plasmid p5"/>
</dbReference>
<dbReference type="CDD" id="cd00371">
    <property type="entry name" value="HMA"/>
    <property type="match status" value="2"/>
</dbReference>
<evidence type="ECO:0000259" key="20">
    <source>
        <dbReference type="PROSITE" id="PS50846"/>
    </source>
</evidence>
<keyword evidence="15 18" id="KW-0472">Membrane</keyword>
<dbReference type="SUPFAM" id="SSF81665">
    <property type="entry name" value="Calcium ATPase, transmembrane domain M"/>
    <property type="match status" value="1"/>
</dbReference>
<evidence type="ECO:0000256" key="3">
    <source>
        <dbReference type="ARBA" id="ARBA00022448"/>
    </source>
</evidence>
<keyword evidence="21" id="KW-0614">Plasmid</keyword>
<dbReference type="PRINTS" id="PR00119">
    <property type="entry name" value="CATATPASE"/>
</dbReference>
<feature type="transmembrane region" description="Helical" evidence="18">
    <location>
        <begin position="833"/>
        <end position="855"/>
    </location>
</feature>
<keyword evidence="11" id="KW-1278">Translocase</keyword>
<keyword evidence="9 18" id="KW-0547">Nucleotide-binding</keyword>
<feature type="transmembrane region" description="Helical" evidence="18">
    <location>
        <begin position="300"/>
        <end position="318"/>
    </location>
</feature>
<dbReference type="PROSITE" id="PS00154">
    <property type="entry name" value="ATPASE_E1_E2"/>
    <property type="match status" value="1"/>
</dbReference>
<dbReference type="InterPro" id="IPR006121">
    <property type="entry name" value="HMA_dom"/>
</dbReference>
<dbReference type="Gene3D" id="3.40.50.1000">
    <property type="entry name" value="HAD superfamily/HAD-like"/>
    <property type="match status" value="1"/>
</dbReference>
<proteinExistence type="inferred from homology"/>
<dbReference type="PROSITE" id="PS01229">
    <property type="entry name" value="COF_2"/>
    <property type="match status" value="1"/>
</dbReference>
<dbReference type="SUPFAM" id="SSF81653">
    <property type="entry name" value="Calcium ATPase, transduction domain A"/>
    <property type="match status" value="1"/>
</dbReference>
<dbReference type="GO" id="GO:0016463">
    <property type="term" value="F:P-type zinc transporter activity"/>
    <property type="evidence" value="ECO:0007669"/>
    <property type="project" value="UniProtKB-EC"/>
</dbReference>
<keyword evidence="10 18" id="KW-0067">ATP-binding</keyword>
<dbReference type="SUPFAM" id="SSF56784">
    <property type="entry name" value="HAD-like"/>
    <property type="match status" value="1"/>
</dbReference>
<evidence type="ECO:0000256" key="7">
    <source>
        <dbReference type="ARBA" id="ARBA00022723"/>
    </source>
</evidence>
<dbReference type="InterPro" id="IPR036412">
    <property type="entry name" value="HAD-like_sf"/>
</dbReference>
<dbReference type="PROSITE" id="PS50846">
    <property type="entry name" value="HMA_2"/>
    <property type="match status" value="2"/>
</dbReference>
<feature type="transmembrane region" description="Helical" evidence="18">
    <location>
        <begin position="861"/>
        <end position="880"/>
    </location>
</feature>
<evidence type="ECO:0000313" key="21">
    <source>
        <dbReference type="EMBL" id="QIB41342.1"/>
    </source>
</evidence>
<dbReference type="GO" id="GO:0005507">
    <property type="term" value="F:copper ion binding"/>
    <property type="evidence" value="ECO:0007669"/>
    <property type="project" value="InterPro"/>
</dbReference>
<evidence type="ECO:0000256" key="17">
    <source>
        <dbReference type="ARBA" id="ARBA00047308"/>
    </source>
</evidence>
<dbReference type="InterPro" id="IPR008250">
    <property type="entry name" value="ATPase_P-typ_transduc_dom_A_sf"/>
</dbReference>
<keyword evidence="4 18" id="KW-1003">Cell membrane</keyword>
<dbReference type="KEGG" id="roy:G3A56_26335"/>
<geneLocation type="plasmid" evidence="21 22">
    <name>p5</name>
</geneLocation>
<evidence type="ECO:0000256" key="6">
    <source>
        <dbReference type="ARBA" id="ARBA00022692"/>
    </source>
</evidence>
<keyword evidence="12 18" id="KW-1133">Transmembrane helix</keyword>
<dbReference type="PRINTS" id="PR00941">
    <property type="entry name" value="CDATPASE"/>
</dbReference>
<dbReference type="AlphaFoldDB" id="A0A7L5BR14"/>
<keyword evidence="6 18" id="KW-0812">Transmembrane</keyword>
<keyword evidence="22" id="KW-1185">Reference proteome</keyword>
<dbReference type="NCBIfam" id="TIGR01512">
    <property type="entry name" value="ATPase-IB2_Cd"/>
    <property type="match status" value="1"/>
</dbReference>
<dbReference type="InterPro" id="IPR036163">
    <property type="entry name" value="HMA_dom_sf"/>
</dbReference>
<evidence type="ECO:0000256" key="9">
    <source>
        <dbReference type="ARBA" id="ARBA00022741"/>
    </source>
</evidence>
<dbReference type="Gene3D" id="3.40.1110.10">
    <property type="entry name" value="Calcium-transporting ATPase, cytoplasmic domain N"/>
    <property type="match status" value="1"/>
</dbReference>
<dbReference type="NCBIfam" id="TIGR01511">
    <property type="entry name" value="ATPase-IB1_Cu"/>
    <property type="match status" value="1"/>
</dbReference>
<dbReference type="Gene3D" id="3.30.70.100">
    <property type="match status" value="2"/>
</dbReference>
<evidence type="ECO:0000256" key="10">
    <source>
        <dbReference type="ARBA" id="ARBA00022840"/>
    </source>
</evidence>
<comment type="similarity">
    <text evidence="2 18">Belongs to the cation transport ATPase (P-type) (TC 3.A.3) family. Type IB subfamily.</text>
</comment>
<evidence type="ECO:0000256" key="12">
    <source>
        <dbReference type="ARBA" id="ARBA00022989"/>
    </source>
</evidence>
<evidence type="ECO:0000256" key="5">
    <source>
        <dbReference type="ARBA" id="ARBA00022553"/>
    </source>
</evidence>
<dbReference type="InterPro" id="IPR027256">
    <property type="entry name" value="P-typ_ATPase_IB"/>
</dbReference>
<evidence type="ECO:0000256" key="15">
    <source>
        <dbReference type="ARBA" id="ARBA00023136"/>
    </source>
</evidence>
<comment type="subcellular location">
    <subcellularLocation>
        <location evidence="1">Cell membrane</location>
        <topology evidence="1">Multi-pass membrane protein</topology>
    </subcellularLocation>
</comment>
<feature type="transmembrane region" description="Helical" evidence="18">
    <location>
        <begin position="499"/>
        <end position="519"/>
    </location>
</feature>
<dbReference type="InterPro" id="IPR001757">
    <property type="entry name" value="P_typ_ATPase"/>
</dbReference>
<dbReference type="PANTHER" id="PTHR48085:SF5">
    <property type="entry name" value="CADMIUM_ZINC-TRANSPORTING ATPASE HMA4-RELATED"/>
    <property type="match status" value="1"/>
</dbReference>
<dbReference type="PROSITE" id="PS01047">
    <property type="entry name" value="HMA_1"/>
    <property type="match status" value="2"/>
</dbReference>
<feature type="transmembrane region" description="Helical" evidence="18">
    <location>
        <begin position="325"/>
        <end position="343"/>
    </location>
</feature>
<dbReference type="Pfam" id="PF00702">
    <property type="entry name" value="Hydrolase"/>
    <property type="match status" value="1"/>
</dbReference>
<dbReference type="InterPro" id="IPR044492">
    <property type="entry name" value="P_typ_ATPase_HD_dom"/>
</dbReference>
<dbReference type="SFLD" id="SFLDF00027">
    <property type="entry name" value="p-type_atpase"/>
    <property type="match status" value="1"/>
</dbReference>
<keyword evidence="8" id="KW-0677">Repeat</keyword>
<feature type="transmembrane region" description="Helical" evidence="18">
    <location>
        <begin position="349"/>
        <end position="367"/>
    </location>
</feature>
<accession>A0A7L5BR14</accession>
<dbReference type="GO" id="GO:0005886">
    <property type="term" value="C:plasma membrane"/>
    <property type="evidence" value="ECO:0007669"/>
    <property type="project" value="UniProtKB-SubCell"/>
</dbReference>
<dbReference type="GO" id="GO:0016887">
    <property type="term" value="F:ATP hydrolysis activity"/>
    <property type="evidence" value="ECO:0007669"/>
    <property type="project" value="InterPro"/>
</dbReference>
<name>A0A7L5BR14_9HYPH</name>
<dbReference type="Pfam" id="PF00122">
    <property type="entry name" value="E1-E2_ATPase"/>
    <property type="match status" value="1"/>
</dbReference>
<feature type="domain" description="HMA" evidence="20">
    <location>
        <begin position="5"/>
        <end position="70"/>
    </location>
</feature>
<dbReference type="InterPro" id="IPR051014">
    <property type="entry name" value="Cation_Transport_ATPase_IB"/>
</dbReference>
<dbReference type="GO" id="GO:0015086">
    <property type="term" value="F:cadmium ion transmembrane transporter activity"/>
    <property type="evidence" value="ECO:0007669"/>
    <property type="project" value="TreeGrafter"/>
</dbReference>
<evidence type="ECO:0000313" key="22">
    <source>
        <dbReference type="Proteomes" id="UP000464865"/>
    </source>
</evidence>
<dbReference type="SFLD" id="SFLDG00002">
    <property type="entry name" value="C1.7:_P-type_atpase_like"/>
    <property type="match status" value="1"/>
</dbReference>
<evidence type="ECO:0000256" key="11">
    <source>
        <dbReference type="ARBA" id="ARBA00022967"/>
    </source>
</evidence>
<dbReference type="SUPFAM" id="SSF55008">
    <property type="entry name" value="HMA, heavy metal-associated domain"/>
    <property type="match status" value="2"/>
</dbReference>
<dbReference type="InterPro" id="IPR023299">
    <property type="entry name" value="ATPase_P-typ_cyto_dom_N"/>
</dbReference>
<comment type="catalytic activity">
    <reaction evidence="17">
        <text>Zn(2+)(in) + ATP + H2O = Zn(2+)(out) + ADP + phosphate + H(+)</text>
        <dbReference type="Rhea" id="RHEA:20621"/>
        <dbReference type="ChEBI" id="CHEBI:15377"/>
        <dbReference type="ChEBI" id="CHEBI:15378"/>
        <dbReference type="ChEBI" id="CHEBI:29105"/>
        <dbReference type="ChEBI" id="CHEBI:30616"/>
        <dbReference type="ChEBI" id="CHEBI:43474"/>
        <dbReference type="ChEBI" id="CHEBI:456216"/>
        <dbReference type="EC" id="7.2.2.12"/>
    </reaction>
</comment>
<evidence type="ECO:0000256" key="18">
    <source>
        <dbReference type="RuleBase" id="RU362081"/>
    </source>
</evidence>
<evidence type="ECO:0000256" key="2">
    <source>
        <dbReference type="ARBA" id="ARBA00006024"/>
    </source>
</evidence>
<gene>
    <name evidence="21" type="primary">cadA</name>
    <name evidence="21" type="ORF">G3A56_26335</name>
</gene>
<reference evidence="21 22" key="1">
    <citation type="submission" date="2020-02" db="EMBL/GenBank/DDBJ databases">
        <title>Plant-Promoting Endophytic Bacterium Rhizobium oryzihabitans sp. nov., Isolated from the Root of Rice.</title>
        <authorList>
            <person name="zhao J."/>
            <person name="Zhang G."/>
        </authorList>
    </citation>
    <scope>NUCLEOTIDE SEQUENCE [LARGE SCALE GENOMIC DNA]</scope>
    <source>
        <strain evidence="21 22">M15</strain>
        <plasmid evidence="21 22">p5</plasmid>
    </source>
</reference>
<sequence>MVEPLQTRFRIEGMDCASCATKIDTAIRRMPGVQDVSISVSAGTMTVEHDDTIDVEDMGKKVTGLGYPTKLIPAKSKAVPSAIEHVHGPGCSHDHDHSPDEHAQAHDHGTTPHEHGFACMNKHGNETHSHDHTHENNGGHDHSATSQSSQRPIPDGQARFHVGGMDCASCASKIDTAVRRIPGVEDVSVSVTSGTMTVKHAFADLKAIEKQVSGLGYSVAPIIPTAKRSPATYSGSQDDAGHTNGQASADVELEGLHGHDHRPSEGPWWSSRKGRLTIIAGGSLTAAYAIGNLVPAIDTYAFIIAMLVGLIPIARRAFMAARAGTPFSIEMLMTIAAVGALIINATEEAAAVVFLFLVGELLEGVAAGKARDSIKSLTNLVPKTALLEEGGKTREVPAEVLAVGSIILVRPGDRISADGVIMSGESSVDEAPVTGESVPVRKVIGDNVFAGTVNGDAALRVRVTAAAEDNTIARVVRLVEEAQESKAPTERFIDRFSRYYTPGVVVVAALVSIIPPLLVGGEWSEWIYKGLAILLIGCPCALVISTPAAIAASLSAGARRGLLMKGGAVLEGVGRVTAVAFDKTGTLTEGKPKVTDVIPFGRSSPEVLRYAAALETGSSHPLAVAILARADEDGLDAPASTDAKALGGKGVSAVIDGVEVFLGSPKAAAERVTIPIAHSLQITSLNEDGKTVSVLVIGDVLAGAIAMRDEPRADAIEGLKALTDLGIKAIMLTGDNARTASAIGAQLGIEVRAELMPEDKQRIVGELKQEGYVVGKIGDGINDAPALAAADIGIAMGGGTDVALETADAAVLHGRVGDVALMVDLSKRTMRNIFQNITIALGLKAVFLVTTIMGITGLWPAILADTGATVLVTINALRLLRPIR</sequence>
<dbReference type="NCBIfam" id="TIGR01494">
    <property type="entry name" value="ATPase_P-type"/>
    <property type="match status" value="1"/>
</dbReference>
<dbReference type="SFLD" id="SFLDS00003">
    <property type="entry name" value="Haloacid_Dehalogenase"/>
    <property type="match status" value="1"/>
</dbReference>
<evidence type="ECO:0000256" key="8">
    <source>
        <dbReference type="ARBA" id="ARBA00022737"/>
    </source>
</evidence>
<evidence type="ECO:0000256" key="4">
    <source>
        <dbReference type="ARBA" id="ARBA00022475"/>
    </source>
</evidence>
<keyword evidence="13" id="KW-0186">Copper</keyword>
<evidence type="ECO:0000256" key="13">
    <source>
        <dbReference type="ARBA" id="ARBA00023008"/>
    </source>
</evidence>
<evidence type="ECO:0000256" key="19">
    <source>
        <dbReference type="SAM" id="MobiDB-lite"/>
    </source>
</evidence>
<dbReference type="FunFam" id="2.70.150.10:FF:000002">
    <property type="entry name" value="Copper-transporting ATPase 1, putative"/>
    <property type="match status" value="1"/>
</dbReference>
<dbReference type="InterPro" id="IPR023214">
    <property type="entry name" value="HAD_sf"/>
</dbReference>